<dbReference type="EMBL" id="JBDIME010000003">
    <property type="protein sequence ID" value="MEN2789204.1"/>
    <property type="molecule type" value="Genomic_DNA"/>
</dbReference>
<name>A0ABU9Y092_9SPHN</name>
<protein>
    <submittedName>
        <fullName evidence="2">Uncharacterized protein</fullName>
    </submittedName>
</protein>
<dbReference type="Proteomes" id="UP001419910">
    <property type="component" value="Unassembled WGS sequence"/>
</dbReference>
<keyword evidence="1" id="KW-0472">Membrane</keyword>
<evidence type="ECO:0000313" key="2">
    <source>
        <dbReference type="EMBL" id="MEN2789204.1"/>
    </source>
</evidence>
<organism evidence="2 3">
    <name type="scientific">Sphingomonas oligophenolica</name>
    <dbReference type="NCBI Taxonomy" id="301154"/>
    <lineage>
        <taxon>Bacteria</taxon>
        <taxon>Pseudomonadati</taxon>
        <taxon>Pseudomonadota</taxon>
        <taxon>Alphaproteobacteria</taxon>
        <taxon>Sphingomonadales</taxon>
        <taxon>Sphingomonadaceae</taxon>
        <taxon>Sphingomonas</taxon>
    </lineage>
</organism>
<reference evidence="2 3" key="1">
    <citation type="submission" date="2024-05" db="EMBL/GenBank/DDBJ databases">
        <authorList>
            <person name="Liu Q."/>
            <person name="Xin Y.-H."/>
        </authorList>
    </citation>
    <scope>NUCLEOTIDE SEQUENCE [LARGE SCALE GENOMIC DNA]</scope>
    <source>
        <strain evidence="2 3">CGMCC 1.10181</strain>
    </source>
</reference>
<proteinExistence type="predicted"/>
<evidence type="ECO:0000313" key="3">
    <source>
        <dbReference type="Proteomes" id="UP001419910"/>
    </source>
</evidence>
<gene>
    <name evidence="2" type="ORF">ABC974_06175</name>
</gene>
<dbReference type="RefSeq" id="WP_343891859.1">
    <property type="nucleotide sequence ID" value="NZ_BAAAEH010000047.1"/>
</dbReference>
<feature type="transmembrane region" description="Helical" evidence="1">
    <location>
        <begin position="85"/>
        <end position="103"/>
    </location>
</feature>
<accession>A0ABU9Y092</accession>
<sequence length="104" mass="11227">MGGATAGVAAAMARARRRVISHFLSRNAVSADKAVSFTPEHRMEEKLFERLRENGVVVAAANGTWYIDAPKLDAYQRSRRKRMRIMLAGLATALAAGVGIGLLS</sequence>
<evidence type="ECO:0000256" key="1">
    <source>
        <dbReference type="SAM" id="Phobius"/>
    </source>
</evidence>
<comment type="caution">
    <text evidence="2">The sequence shown here is derived from an EMBL/GenBank/DDBJ whole genome shotgun (WGS) entry which is preliminary data.</text>
</comment>
<keyword evidence="3" id="KW-1185">Reference proteome</keyword>
<keyword evidence="1" id="KW-1133">Transmembrane helix</keyword>
<keyword evidence="1" id="KW-0812">Transmembrane</keyword>